<protein>
    <recommendedName>
        <fullName evidence="5">Transcription factor domain-containing protein</fullName>
    </recommendedName>
</protein>
<organism evidence="3 4">
    <name type="scientific">Penicillium antarcticum</name>
    <dbReference type="NCBI Taxonomy" id="416450"/>
    <lineage>
        <taxon>Eukaryota</taxon>
        <taxon>Fungi</taxon>
        <taxon>Dikarya</taxon>
        <taxon>Ascomycota</taxon>
        <taxon>Pezizomycotina</taxon>
        <taxon>Eurotiomycetes</taxon>
        <taxon>Eurotiomycetidae</taxon>
        <taxon>Eurotiales</taxon>
        <taxon>Aspergillaceae</taxon>
        <taxon>Penicillium</taxon>
    </lineage>
</organism>
<gene>
    <name evidence="3" type="ORF">PENANT_c011G09810</name>
</gene>
<accession>A0A1V6Q6V2</accession>
<keyword evidence="2" id="KW-0539">Nucleus</keyword>
<dbReference type="STRING" id="416450.A0A1V6Q6V2"/>
<name>A0A1V6Q6V2_9EURO</name>
<sequence>MAVYIGDLGKAGQPFFLFGLEIHFPATHIFNPVSSAKHLPVCTGCEIQALESQAPTIAFLSTNYSPLATTTSTSTEHGQSSEICKVILCIRESSFGSDPSRHRRLETGLDQSLNRELKSCESQLKRDESSDICETAGGVAYSRLKDIHSEKPDKRFAKYTTSTPKEVHEYRRHQSEAGRCHNCRKSNRVCRRGVRLNFIDIQNVAPPHVVARPHGAKVTFRDDSRLIASEYVGGFERYPPIQPESPAEEQRLLHHSFEAMGSDDLTSLFQSVAHSFDPLDFDVPHPGNADFGTDVWQQSQLVPGDELLPHGTSNFARKLAKNEGSHSFITDPERMLLFRAFVEHVAPRMDAVDEMEHFTHILPCYALDEPMLLKAFLACGARNLSLVDSSYGEETAMQLYDEATQDLLNCIHDSNRDSVLCAATALALGFFETMSPLSSHRRAHIAGSRALIRECGWTSKTPGLGGACFKISISAELLNCIRYNWSLSWDPNTWGIDMNMDHCHAPSESSEDAWSYRIFYICAKVVIFQASFRSQYLSNNATGATQLNDQFQEWSLYNNWCENWEKSAPRSMAPLGYLQSWQTNSKSAFPEIMIHKRSAIVARLFFHTTRILLSKSNPIQSEFDGDMRDMQRNHAHEMCGLIACIKDRSLSDILLRCLAIAAECLETRSAQEEVLGIFDIIAKTTTSNVESVKNDLRQIWSWVDAHPHTVTPAQMHNHYYELDPSLAISEDSGSPSRLSNPLITAGDFSMENHPYQGYYVPPHHHHALDQYHYGAYLI</sequence>
<dbReference type="GO" id="GO:0005634">
    <property type="term" value="C:nucleus"/>
    <property type="evidence" value="ECO:0007669"/>
    <property type="project" value="UniProtKB-SubCell"/>
</dbReference>
<dbReference type="EMBL" id="MDYN01000011">
    <property type="protein sequence ID" value="OQD84955.1"/>
    <property type="molecule type" value="Genomic_DNA"/>
</dbReference>
<evidence type="ECO:0000256" key="1">
    <source>
        <dbReference type="ARBA" id="ARBA00004123"/>
    </source>
</evidence>
<dbReference type="GO" id="GO:0000976">
    <property type="term" value="F:transcription cis-regulatory region binding"/>
    <property type="evidence" value="ECO:0007669"/>
    <property type="project" value="TreeGrafter"/>
</dbReference>
<proteinExistence type="predicted"/>
<dbReference type="InterPro" id="IPR021858">
    <property type="entry name" value="Fun_TF"/>
</dbReference>
<evidence type="ECO:0008006" key="5">
    <source>
        <dbReference type="Google" id="ProtNLM"/>
    </source>
</evidence>
<dbReference type="PANTHER" id="PTHR37534:SF40">
    <property type="entry name" value="ZN(2)-C6 FUNGAL-TYPE DOMAIN-CONTAINING PROTEIN"/>
    <property type="match status" value="1"/>
</dbReference>
<keyword evidence="4" id="KW-1185">Reference proteome</keyword>
<evidence type="ECO:0000313" key="4">
    <source>
        <dbReference type="Proteomes" id="UP000191672"/>
    </source>
</evidence>
<dbReference type="Pfam" id="PF11951">
    <property type="entry name" value="Fungal_trans_2"/>
    <property type="match status" value="1"/>
</dbReference>
<evidence type="ECO:0000256" key="2">
    <source>
        <dbReference type="ARBA" id="ARBA00023242"/>
    </source>
</evidence>
<evidence type="ECO:0000313" key="3">
    <source>
        <dbReference type="EMBL" id="OQD84955.1"/>
    </source>
</evidence>
<dbReference type="GO" id="GO:0003700">
    <property type="term" value="F:DNA-binding transcription factor activity"/>
    <property type="evidence" value="ECO:0007669"/>
    <property type="project" value="TreeGrafter"/>
</dbReference>
<comment type="subcellular location">
    <subcellularLocation>
        <location evidence="1">Nucleus</location>
    </subcellularLocation>
</comment>
<reference evidence="4" key="1">
    <citation type="journal article" date="2017" name="Nat. Microbiol.">
        <title>Global analysis of biosynthetic gene clusters reveals vast potential of secondary metabolite production in Penicillium species.</title>
        <authorList>
            <person name="Nielsen J.C."/>
            <person name="Grijseels S."/>
            <person name="Prigent S."/>
            <person name="Ji B."/>
            <person name="Dainat J."/>
            <person name="Nielsen K.F."/>
            <person name="Frisvad J.C."/>
            <person name="Workman M."/>
            <person name="Nielsen J."/>
        </authorList>
    </citation>
    <scope>NUCLEOTIDE SEQUENCE [LARGE SCALE GENOMIC DNA]</scope>
    <source>
        <strain evidence="4">IBT 31811</strain>
    </source>
</reference>
<dbReference type="AlphaFoldDB" id="A0A1V6Q6V2"/>
<comment type="caution">
    <text evidence="3">The sequence shown here is derived from an EMBL/GenBank/DDBJ whole genome shotgun (WGS) entry which is preliminary data.</text>
</comment>
<dbReference type="Proteomes" id="UP000191672">
    <property type="component" value="Unassembled WGS sequence"/>
</dbReference>
<dbReference type="PANTHER" id="PTHR37534">
    <property type="entry name" value="TRANSCRIPTIONAL ACTIVATOR PROTEIN UGA3"/>
    <property type="match status" value="1"/>
</dbReference>
<dbReference type="GO" id="GO:0045944">
    <property type="term" value="P:positive regulation of transcription by RNA polymerase II"/>
    <property type="evidence" value="ECO:0007669"/>
    <property type="project" value="TreeGrafter"/>
</dbReference>